<dbReference type="Pfam" id="PF14223">
    <property type="entry name" value="Retrotran_gag_2"/>
    <property type="match status" value="1"/>
</dbReference>
<sequence>MKFMLNEQELDEHLTKEMVAPTEAQPLRDHTAYQKWNQKDCSARYTLLSSLQNDLIGQYDELPTCLKFSFGGTSTMRLRSLVIKFEEYTKDPKNTMSEHLTMMSNMIGKLRDARHALTDEQQVRAVIRSLPASWANMKQILTHSENIKNFSDVSYISWLRLETLTRFLLMSPKRDCAMQMASVEDKMKDMGEANYVLGVKIVRDRSKRLLGGAISWCSKKKSCIALSTMESEYVACSAAVQEAVWLRSFIHALGVTAHKYEAVAVHCENTAALDFVKDPKYHEKAKHIGLRYHFIKTLVAQGEVSMKHIPTGRMMADLLTKPIARDPHFSFLFHLFYPILNLATGLPHHSTNSNTVPNWQPTTIDGGTVSPTKPSTDMSTFYVILNLTAAPPSQHPPTATQSITGETKTLDKENIFQDPFMKDKKDTHHLLLFKQWFATELRRREPYDLASAMCAKDGGDGRSKSGSPKATDDERSGDEGRQRHHKEKKKHEGSRKQGDTRDHKARVGPRGRCFYYAGPHYRRDCLHKGKMIAFLEKHKGNNGDSSSSDGKARMGALQMI</sequence>
<feature type="compositionally biased region" description="Basic and acidic residues" evidence="1">
    <location>
        <begin position="470"/>
        <end position="481"/>
    </location>
</feature>
<organism evidence="2 3">
    <name type="scientific">Escallonia rubra</name>
    <dbReference type="NCBI Taxonomy" id="112253"/>
    <lineage>
        <taxon>Eukaryota</taxon>
        <taxon>Viridiplantae</taxon>
        <taxon>Streptophyta</taxon>
        <taxon>Embryophyta</taxon>
        <taxon>Tracheophyta</taxon>
        <taxon>Spermatophyta</taxon>
        <taxon>Magnoliopsida</taxon>
        <taxon>eudicotyledons</taxon>
        <taxon>Gunneridae</taxon>
        <taxon>Pentapetalae</taxon>
        <taxon>asterids</taxon>
        <taxon>campanulids</taxon>
        <taxon>Escalloniales</taxon>
        <taxon>Escalloniaceae</taxon>
        <taxon>Escallonia</taxon>
    </lineage>
</organism>
<dbReference type="EMBL" id="JAVXUO010003230">
    <property type="protein sequence ID" value="KAK2965120.1"/>
    <property type="molecule type" value="Genomic_DNA"/>
</dbReference>
<dbReference type="PANTHER" id="PTHR11439:SF467">
    <property type="entry name" value="INTEGRASE CATALYTIC DOMAIN-CONTAINING PROTEIN"/>
    <property type="match status" value="1"/>
</dbReference>
<feature type="compositionally biased region" description="Basic residues" evidence="1">
    <location>
        <begin position="482"/>
        <end position="493"/>
    </location>
</feature>
<accession>A0AA88QLQ3</accession>
<dbReference type="Proteomes" id="UP001187471">
    <property type="component" value="Unassembled WGS sequence"/>
</dbReference>
<dbReference type="CDD" id="cd09272">
    <property type="entry name" value="RNase_HI_RT_Ty1"/>
    <property type="match status" value="1"/>
</dbReference>
<gene>
    <name evidence="2" type="ORF">RJ640_005283</name>
</gene>
<dbReference type="AlphaFoldDB" id="A0AA88QLQ3"/>
<name>A0AA88QLQ3_9ASTE</name>
<evidence type="ECO:0000313" key="2">
    <source>
        <dbReference type="EMBL" id="KAK2965120.1"/>
    </source>
</evidence>
<evidence type="ECO:0000256" key="1">
    <source>
        <dbReference type="SAM" id="MobiDB-lite"/>
    </source>
</evidence>
<reference evidence="2" key="1">
    <citation type="submission" date="2022-12" db="EMBL/GenBank/DDBJ databases">
        <title>Draft genome assemblies for two species of Escallonia (Escalloniales).</title>
        <authorList>
            <person name="Chanderbali A."/>
            <person name="Dervinis C."/>
            <person name="Anghel I."/>
            <person name="Soltis D."/>
            <person name="Soltis P."/>
            <person name="Zapata F."/>
        </authorList>
    </citation>
    <scope>NUCLEOTIDE SEQUENCE</scope>
    <source>
        <strain evidence="2">UCBG92.1500</strain>
        <tissue evidence="2">Leaf</tissue>
    </source>
</reference>
<dbReference type="PANTHER" id="PTHR11439">
    <property type="entry name" value="GAG-POL-RELATED RETROTRANSPOSON"/>
    <property type="match status" value="1"/>
</dbReference>
<feature type="region of interest" description="Disordered" evidence="1">
    <location>
        <begin position="453"/>
        <end position="506"/>
    </location>
</feature>
<keyword evidence="3" id="KW-1185">Reference proteome</keyword>
<comment type="caution">
    <text evidence="2">The sequence shown here is derived from an EMBL/GenBank/DDBJ whole genome shotgun (WGS) entry which is preliminary data.</text>
</comment>
<evidence type="ECO:0000313" key="3">
    <source>
        <dbReference type="Proteomes" id="UP001187471"/>
    </source>
</evidence>
<proteinExistence type="predicted"/>
<protein>
    <submittedName>
        <fullName evidence="2">Uncharacterized protein</fullName>
    </submittedName>
</protein>